<evidence type="ECO:0000313" key="1">
    <source>
        <dbReference type="EMBL" id="GEU70523.1"/>
    </source>
</evidence>
<sequence>MHDPREPHLAALKRVFRCVRGTLDYGLQLYASITGSLVAYTDADWDGCPTIRRSTSGYCVFLGEILLSWSAKRRHTLCISSAKAEYRGVANHQRTKHVEIDIHFVRDMVARG</sequence>
<name>A0A6L2M908_TANCI</name>
<reference evidence="1" key="1">
    <citation type="journal article" date="2019" name="Sci. Rep.">
        <title>Draft genome of Tanacetum cinerariifolium, the natural source of mosquito coil.</title>
        <authorList>
            <person name="Yamashiro T."/>
            <person name="Shiraishi A."/>
            <person name="Satake H."/>
            <person name="Nakayama K."/>
        </authorList>
    </citation>
    <scope>NUCLEOTIDE SEQUENCE</scope>
</reference>
<gene>
    <name evidence="1" type="ORF">Tci_042501</name>
</gene>
<comment type="caution">
    <text evidence="1">The sequence shown here is derived from an EMBL/GenBank/DDBJ whole genome shotgun (WGS) entry which is preliminary data.</text>
</comment>
<dbReference type="PANTHER" id="PTHR11439">
    <property type="entry name" value="GAG-POL-RELATED RETROTRANSPOSON"/>
    <property type="match status" value="1"/>
</dbReference>
<protein>
    <submittedName>
        <fullName evidence="1">Ribonuclease H-like domain-containing protein</fullName>
    </submittedName>
</protein>
<dbReference type="PANTHER" id="PTHR11439:SF524">
    <property type="entry name" value="RNA-DIRECTED DNA POLYMERASE, PROTEIN KINASE RLK-PELLE-DLSV FAMILY"/>
    <property type="match status" value="1"/>
</dbReference>
<dbReference type="CDD" id="cd09272">
    <property type="entry name" value="RNase_HI_RT_Ty1"/>
    <property type="match status" value="1"/>
</dbReference>
<accession>A0A6L2M908</accession>
<dbReference type="EMBL" id="BKCJ010006129">
    <property type="protein sequence ID" value="GEU70523.1"/>
    <property type="molecule type" value="Genomic_DNA"/>
</dbReference>
<proteinExistence type="predicted"/>
<dbReference type="AlphaFoldDB" id="A0A6L2M908"/>
<organism evidence="1">
    <name type="scientific">Tanacetum cinerariifolium</name>
    <name type="common">Dalmatian daisy</name>
    <name type="synonym">Chrysanthemum cinerariifolium</name>
    <dbReference type="NCBI Taxonomy" id="118510"/>
    <lineage>
        <taxon>Eukaryota</taxon>
        <taxon>Viridiplantae</taxon>
        <taxon>Streptophyta</taxon>
        <taxon>Embryophyta</taxon>
        <taxon>Tracheophyta</taxon>
        <taxon>Spermatophyta</taxon>
        <taxon>Magnoliopsida</taxon>
        <taxon>eudicotyledons</taxon>
        <taxon>Gunneridae</taxon>
        <taxon>Pentapetalae</taxon>
        <taxon>asterids</taxon>
        <taxon>campanulids</taxon>
        <taxon>Asterales</taxon>
        <taxon>Asteraceae</taxon>
        <taxon>Asteroideae</taxon>
        <taxon>Anthemideae</taxon>
        <taxon>Anthemidinae</taxon>
        <taxon>Tanacetum</taxon>
    </lineage>
</organism>